<feature type="compositionally biased region" description="Low complexity" evidence="1">
    <location>
        <begin position="51"/>
        <end position="67"/>
    </location>
</feature>
<evidence type="ECO:0000313" key="3">
    <source>
        <dbReference type="Proteomes" id="UP000494249"/>
    </source>
</evidence>
<feature type="region of interest" description="Disordered" evidence="1">
    <location>
        <begin position="44"/>
        <end position="67"/>
    </location>
</feature>
<dbReference type="EMBL" id="CADIKB010000061">
    <property type="protein sequence ID" value="CAB3739500.1"/>
    <property type="molecule type" value="Genomic_DNA"/>
</dbReference>
<evidence type="ECO:0000256" key="1">
    <source>
        <dbReference type="SAM" id="MobiDB-lite"/>
    </source>
</evidence>
<protein>
    <submittedName>
        <fullName evidence="2">Uncharacterized protein</fullName>
    </submittedName>
</protein>
<dbReference type="AlphaFoldDB" id="A0A6J5CMJ6"/>
<organism evidence="2 3">
    <name type="scientific">Paraburkholderia phenoliruptrix</name>
    <dbReference type="NCBI Taxonomy" id="252970"/>
    <lineage>
        <taxon>Bacteria</taxon>
        <taxon>Pseudomonadati</taxon>
        <taxon>Pseudomonadota</taxon>
        <taxon>Betaproteobacteria</taxon>
        <taxon>Burkholderiales</taxon>
        <taxon>Burkholderiaceae</taxon>
        <taxon>Paraburkholderia</taxon>
    </lineage>
</organism>
<name>A0A6J5CMJ6_9BURK</name>
<gene>
    <name evidence="2" type="ORF">LMG22037_06295</name>
</gene>
<sequence length="171" mass="18415">MPQTNSSVRELGELTLRELAGLHILNEALREAERWIREHSVREQYRGESDSTTAKPPHSAPTSASPAELTSSASVVCMSVTADPCNAAAHSEVARLEATAVVGQINARVDPKEIAVAGESLFGLQPCALFGTLLAELHGDWLQLLAVRLLKVELTASASREFEVATAFLQR</sequence>
<proteinExistence type="predicted"/>
<dbReference type="Proteomes" id="UP000494249">
    <property type="component" value="Unassembled WGS sequence"/>
</dbReference>
<evidence type="ECO:0000313" key="2">
    <source>
        <dbReference type="EMBL" id="CAB3739500.1"/>
    </source>
</evidence>
<reference evidence="2 3" key="1">
    <citation type="submission" date="2020-04" db="EMBL/GenBank/DDBJ databases">
        <authorList>
            <person name="De Canck E."/>
        </authorList>
    </citation>
    <scope>NUCLEOTIDE SEQUENCE [LARGE SCALE GENOMIC DNA]</scope>
    <source>
        <strain evidence="2 3">LMG 22037</strain>
    </source>
</reference>
<accession>A0A6J5CMJ6</accession>